<name>A0ABS0EV08_9BURK</name>
<dbReference type="Proteomes" id="UP000657372">
    <property type="component" value="Unassembled WGS sequence"/>
</dbReference>
<sequence length="54" mass="5957">MTTSTFLSKRISSAPNKEELRVRTLLAARASTTVHAVAKMYTQSSFVRDLACLP</sequence>
<comment type="caution">
    <text evidence="1">The sequence shown here is derived from an EMBL/GenBank/DDBJ whole genome shotgun (WGS) entry which is preliminary data.</text>
</comment>
<proteinExistence type="predicted"/>
<accession>A0ABS0EV08</accession>
<dbReference type="RefSeq" id="WP_175625850.1">
    <property type="nucleotide sequence ID" value="NZ_JADOEL010000011.1"/>
</dbReference>
<dbReference type="EMBL" id="JADOEL010000011">
    <property type="protein sequence ID" value="MBF8178672.1"/>
    <property type="molecule type" value="Genomic_DNA"/>
</dbReference>
<protein>
    <submittedName>
        <fullName evidence="1">Uncharacterized protein</fullName>
    </submittedName>
</protein>
<reference evidence="1 2" key="1">
    <citation type="submission" date="2020-11" db="EMBL/GenBank/DDBJ databases">
        <title>WGS of Herminiimonas contaminans strain Marseille-Q4544 isolated from planarians Schmidtea mediterranea.</title>
        <authorList>
            <person name="Kangale L."/>
        </authorList>
    </citation>
    <scope>NUCLEOTIDE SEQUENCE [LARGE SCALE GENOMIC DNA]</scope>
    <source>
        <strain evidence="1 2">Marseille-Q4544</strain>
    </source>
</reference>
<gene>
    <name evidence="1" type="ORF">IXC47_13360</name>
</gene>
<organism evidence="1 2">
    <name type="scientific">Herminiimonas contaminans</name>
    <dbReference type="NCBI Taxonomy" id="1111140"/>
    <lineage>
        <taxon>Bacteria</taxon>
        <taxon>Pseudomonadati</taxon>
        <taxon>Pseudomonadota</taxon>
        <taxon>Betaproteobacteria</taxon>
        <taxon>Burkholderiales</taxon>
        <taxon>Oxalobacteraceae</taxon>
        <taxon>Herminiimonas</taxon>
    </lineage>
</organism>
<evidence type="ECO:0000313" key="2">
    <source>
        <dbReference type="Proteomes" id="UP000657372"/>
    </source>
</evidence>
<evidence type="ECO:0000313" key="1">
    <source>
        <dbReference type="EMBL" id="MBF8178672.1"/>
    </source>
</evidence>
<keyword evidence="2" id="KW-1185">Reference proteome</keyword>